<accession>A0A060ICH8</accession>
<dbReference type="EMBL" id="CP006991">
    <property type="protein sequence ID" value="AIC31359.1"/>
    <property type="molecule type" value="Genomic_DNA"/>
</dbReference>
<dbReference type="Gene3D" id="1.20.58.100">
    <property type="entry name" value="Fumarate reductase/succinate dehydrogenase flavoprotein-like, C-terminal domain"/>
    <property type="match status" value="1"/>
</dbReference>
<dbReference type="GO" id="GO:0008734">
    <property type="term" value="F:L-aspartate oxidase activity"/>
    <property type="evidence" value="ECO:0007669"/>
    <property type="project" value="UniProtKB-EC"/>
</dbReference>
<feature type="domain" description="FAD-dependent oxidoreductase 2 FAD-binding" evidence="7">
    <location>
        <begin position="28"/>
        <end position="233"/>
    </location>
</feature>
<keyword evidence="3" id="KW-0274">FAD</keyword>
<evidence type="ECO:0000313" key="10">
    <source>
        <dbReference type="Proteomes" id="UP000027180"/>
    </source>
</evidence>
<feature type="active site" description="Proton acceptor" evidence="6">
    <location>
        <position position="274"/>
    </location>
</feature>
<dbReference type="HOGENOM" id="CLU_014312_8_5_5"/>
<dbReference type="PANTHER" id="PTHR42716:SF2">
    <property type="entry name" value="L-ASPARTATE OXIDASE, CHLOROPLASTIC"/>
    <property type="match status" value="1"/>
</dbReference>
<dbReference type="PANTHER" id="PTHR42716">
    <property type="entry name" value="L-ASPARTATE OXIDASE"/>
    <property type="match status" value="1"/>
</dbReference>
<reference evidence="9 10" key="1">
    <citation type="submission" date="2013-12" db="EMBL/GenBank/DDBJ databases">
        <title>Complete genome sequence of Rhizobium etli bv. mimosae IE4771.</title>
        <authorList>
            <person name="Bustos P."/>
            <person name="Santamaria R.I."/>
            <person name="Lozano L."/>
            <person name="Ormeno-Orrillo E."/>
            <person name="Rogel M.A."/>
            <person name="Romero D."/>
            <person name="Cevallos M.A."/>
            <person name="Martinez-Romero E."/>
            <person name="Gonzalez V."/>
        </authorList>
    </citation>
    <scope>NUCLEOTIDE SEQUENCE [LARGE SCALE GENOMIC DNA]</scope>
    <source>
        <strain evidence="9 10">IE4771</strain>
        <plasmid evidence="10">Plasmid pRetIE4771e</plasmid>
    </source>
</reference>
<dbReference type="InterPro" id="IPR037099">
    <property type="entry name" value="Fum_R/Succ_DH_flav-like_C_sf"/>
</dbReference>
<geneLocation type="plasmid" evidence="9 10">
    <name>pRetIE4771e</name>
</geneLocation>
<dbReference type="KEGG" id="rei:IE4771_PE00133"/>
<dbReference type="Gene3D" id="3.50.50.60">
    <property type="entry name" value="FAD/NAD(P)-binding domain"/>
    <property type="match status" value="1"/>
</dbReference>
<dbReference type="SUPFAM" id="SSF51905">
    <property type="entry name" value="FAD/NAD(P)-binding domain"/>
    <property type="match status" value="1"/>
</dbReference>
<protein>
    <submittedName>
        <fullName evidence="9">Fumarate reductase/succinate dehydrogenase flavoprotein-like protein</fullName>
    </submittedName>
</protein>
<keyword evidence="4" id="KW-0560">Oxidoreductase</keyword>
<dbReference type="GO" id="GO:0009435">
    <property type="term" value="P:NAD+ biosynthetic process"/>
    <property type="evidence" value="ECO:0007669"/>
    <property type="project" value="InterPro"/>
</dbReference>
<comment type="catalytic activity">
    <reaction evidence="5">
        <text>L-aspartate + O2 = iminosuccinate + H2O2</text>
        <dbReference type="Rhea" id="RHEA:25876"/>
        <dbReference type="ChEBI" id="CHEBI:15379"/>
        <dbReference type="ChEBI" id="CHEBI:16240"/>
        <dbReference type="ChEBI" id="CHEBI:29991"/>
        <dbReference type="ChEBI" id="CHEBI:77875"/>
        <dbReference type="EC" id="1.4.3.16"/>
    </reaction>
    <physiologicalReaction direction="left-to-right" evidence="5">
        <dbReference type="Rhea" id="RHEA:25877"/>
    </physiologicalReaction>
</comment>
<evidence type="ECO:0000256" key="3">
    <source>
        <dbReference type="ARBA" id="ARBA00022827"/>
    </source>
</evidence>
<dbReference type="PIRSF" id="PIRSF000171">
    <property type="entry name" value="SDHA_APRA_LASPO"/>
    <property type="match status" value="1"/>
</dbReference>
<dbReference type="InterPro" id="IPR003953">
    <property type="entry name" value="FAD-dep_OxRdtase_2_FAD-bd"/>
</dbReference>
<gene>
    <name evidence="9" type="ORF">IE4771_PE00133</name>
</gene>
<dbReference type="InterPro" id="IPR015939">
    <property type="entry name" value="Fum_Rdtase/Succ_DH_flav-like_C"/>
</dbReference>
<evidence type="ECO:0000259" key="7">
    <source>
        <dbReference type="Pfam" id="PF00890"/>
    </source>
</evidence>
<comment type="cofactor">
    <cofactor evidence="1">
        <name>FAD</name>
        <dbReference type="ChEBI" id="CHEBI:57692"/>
    </cofactor>
</comment>
<evidence type="ECO:0000256" key="1">
    <source>
        <dbReference type="ARBA" id="ARBA00001974"/>
    </source>
</evidence>
<evidence type="ECO:0000256" key="5">
    <source>
        <dbReference type="ARBA" id="ARBA00048305"/>
    </source>
</evidence>
<organism evidence="9 10">
    <name type="scientific">Rhizobium etli bv. mimosae str. IE4771</name>
    <dbReference type="NCBI Taxonomy" id="1432050"/>
    <lineage>
        <taxon>Bacteria</taxon>
        <taxon>Pseudomonadati</taxon>
        <taxon>Pseudomonadota</taxon>
        <taxon>Alphaproteobacteria</taxon>
        <taxon>Hyphomicrobiales</taxon>
        <taxon>Rhizobiaceae</taxon>
        <taxon>Rhizobium/Agrobacterium group</taxon>
        <taxon>Rhizobium</taxon>
    </lineage>
</organism>
<sequence>MSFVERMLTMSKPTQEIRPSATTEIICDVLVIGGGPAGCWAALEAVGAKRGVVLVDKGYCGSSGATASAGTQIWYVPPDPSAREMAMASREAMGGYLSERSWMAPVLDKTYESVNRLADWGYPFPVDEKGEQQRISVQGPEYMRLLRRRVKNAGVTILDHHPATHLLTDSGAVVGASGLRRQEGGRWTVRAGAVVLAAGGCAFMSKALGCDVLTGDGYLMGAEVGAELSGMEFSSAYAISPAFASITKTALYRFAQFYRKDHSLIEGAGSARGRSIIARTLLSEPVYTRLDLAETDEVKAILRRAQPNFFVPFDRRGIDPFTQFFEVKLRLEGTVRGTGGLRLTGLDCATTVPGLFAAGDNATREPICGGFTGGGSHNAAWAISTGAFAGASAAAFARSKEAKPKAGLPEPVVRATENSKPIDPQAIIKAVQDEVFPLDVNYFRTHSALSASLERLDRLWEAISSATVADESQALQLRQVQAMAATARFMYRAALSRTETRGMHRREDFPKQDPAQHHRLVVSGLDAITVRLEAVNPGVYREAAE</sequence>
<evidence type="ECO:0000256" key="2">
    <source>
        <dbReference type="ARBA" id="ARBA00022630"/>
    </source>
</evidence>
<name>A0A060ICH8_RHIET</name>
<feature type="domain" description="Fumarate reductase/succinate dehydrogenase flavoprotein-like C-terminal" evidence="8">
    <location>
        <begin position="439"/>
        <end position="519"/>
    </location>
</feature>
<dbReference type="Pfam" id="PF02910">
    <property type="entry name" value="Succ_DH_flav_C"/>
    <property type="match status" value="1"/>
</dbReference>
<keyword evidence="2" id="KW-0285">Flavoprotein</keyword>
<evidence type="ECO:0000259" key="8">
    <source>
        <dbReference type="Pfam" id="PF02910"/>
    </source>
</evidence>
<dbReference type="PRINTS" id="PR00368">
    <property type="entry name" value="FADPNR"/>
</dbReference>
<evidence type="ECO:0000256" key="4">
    <source>
        <dbReference type="ARBA" id="ARBA00023002"/>
    </source>
</evidence>
<dbReference type="InterPro" id="IPR036188">
    <property type="entry name" value="FAD/NAD-bd_sf"/>
</dbReference>
<proteinExistence type="predicted"/>
<dbReference type="Pfam" id="PF00890">
    <property type="entry name" value="FAD_binding_2"/>
    <property type="match status" value="1"/>
</dbReference>
<dbReference type="InterPro" id="IPR005288">
    <property type="entry name" value="NadB"/>
</dbReference>
<dbReference type="SUPFAM" id="SSF46977">
    <property type="entry name" value="Succinate dehydrogenase/fumarate reductase flavoprotein C-terminal domain"/>
    <property type="match status" value="1"/>
</dbReference>
<dbReference type="Proteomes" id="UP000027180">
    <property type="component" value="Plasmid pRetIE4771e"/>
</dbReference>
<evidence type="ECO:0000313" key="9">
    <source>
        <dbReference type="EMBL" id="AIC31359.1"/>
    </source>
</evidence>
<keyword evidence="9" id="KW-0614">Plasmid</keyword>
<dbReference type="AlphaFoldDB" id="A0A060ICH8"/>
<evidence type="ECO:0000256" key="6">
    <source>
        <dbReference type="PIRSR" id="PIRSR000171-1"/>
    </source>
</evidence>